<gene>
    <name evidence="1" type="ORF">BLNAU_8607</name>
</gene>
<dbReference type="EMBL" id="JARBJD010000056">
    <property type="protein sequence ID" value="KAK2956385.1"/>
    <property type="molecule type" value="Genomic_DNA"/>
</dbReference>
<dbReference type="Proteomes" id="UP001281761">
    <property type="component" value="Unassembled WGS sequence"/>
</dbReference>
<evidence type="ECO:0000313" key="1">
    <source>
        <dbReference type="EMBL" id="KAK2956385.1"/>
    </source>
</evidence>
<organism evidence="1 2">
    <name type="scientific">Blattamonas nauphoetae</name>
    <dbReference type="NCBI Taxonomy" id="2049346"/>
    <lineage>
        <taxon>Eukaryota</taxon>
        <taxon>Metamonada</taxon>
        <taxon>Preaxostyla</taxon>
        <taxon>Oxymonadida</taxon>
        <taxon>Blattamonas</taxon>
    </lineage>
</organism>
<comment type="caution">
    <text evidence="1">The sequence shown here is derived from an EMBL/GenBank/DDBJ whole genome shotgun (WGS) entry which is preliminary data.</text>
</comment>
<reference evidence="1 2" key="1">
    <citation type="journal article" date="2022" name="bioRxiv">
        <title>Genomics of Preaxostyla Flagellates Illuminates Evolutionary Transitions and the Path Towards Mitochondrial Loss.</title>
        <authorList>
            <person name="Novak L.V.F."/>
            <person name="Treitli S.C."/>
            <person name="Pyrih J."/>
            <person name="Halakuc P."/>
            <person name="Pipaliya S.V."/>
            <person name="Vacek V."/>
            <person name="Brzon O."/>
            <person name="Soukal P."/>
            <person name="Eme L."/>
            <person name="Dacks J.B."/>
            <person name="Karnkowska A."/>
            <person name="Elias M."/>
            <person name="Hampl V."/>
        </authorList>
    </citation>
    <scope>NUCLEOTIDE SEQUENCE [LARGE SCALE GENOMIC DNA]</scope>
    <source>
        <strain evidence="1">NAU3</strain>
        <tissue evidence="1">Gut</tissue>
    </source>
</reference>
<evidence type="ECO:0000313" key="2">
    <source>
        <dbReference type="Proteomes" id="UP001281761"/>
    </source>
</evidence>
<keyword evidence="2" id="KW-1185">Reference proteome</keyword>
<sequence length="100" mass="10705">MEELASLVIGSGSDCYTEILGSKVFVHNRYVKTDADGVLIGLKPTLSGSLVTAAEKNVLVGNNTSPESLLSYWSPCTCRKTLSHSFTSLKATCTITHDSH</sequence>
<proteinExistence type="predicted"/>
<name>A0ABQ9XY11_9EUKA</name>
<protein>
    <submittedName>
        <fullName evidence="1">Uncharacterized protein</fullName>
    </submittedName>
</protein>
<accession>A0ABQ9XY11</accession>